<dbReference type="InterPro" id="IPR002288">
    <property type="entry name" value="DNA_gyrase_B_C"/>
</dbReference>
<comment type="catalytic activity">
    <reaction evidence="1 10">
        <text>ATP-dependent breakage, passage and rejoining of double-stranded DNA.</text>
        <dbReference type="EC" id="5.6.2.2"/>
    </reaction>
</comment>
<keyword evidence="7 10" id="KW-0799">Topoisomerase</keyword>
<dbReference type="GO" id="GO:0005524">
    <property type="term" value="F:ATP binding"/>
    <property type="evidence" value="ECO:0007669"/>
    <property type="project" value="UniProtKB-UniRule"/>
</dbReference>
<evidence type="ECO:0000259" key="11">
    <source>
        <dbReference type="PROSITE" id="PS50880"/>
    </source>
</evidence>
<dbReference type="Gene3D" id="3.30.230.10">
    <property type="match status" value="1"/>
</dbReference>
<dbReference type="InterPro" id="IPR013759">
    <property type="entry name" value="Topo_IIA_B_C"/>
</dbReference>
<evidence type="ECO:0000256" key="4">
    <source>
        <dbReference type="ARBA" id="ARBA00022741"/>
    </source>
</evidence>
<dbReference type="PANTHER" id="PTHR45866">
    <property type="entry name" value="DNA GYRASE/TOPOISOMERASE SUBUNIT B"/>
    <property type="match status" value="1"/>
</dbReference>
<dbReference type="FunFam" id="3.30.565.10:FF:000002">
    <property type="entry name" value="DNA gyrase subunit B"/>
    <property type="match status" value="1"/>
</dbReference>
<dbReference type="CDD" id="cd16928">
    <property type="entry name" value="HATPase_GyrB-like"/>
    <property type="match status" value="1"/>
</dbReference>
<evidence type="ECO:0000256" key="1">
    <source>
        <dbReference type="ARBA" id="ARBA00000185"/>
    </source>
</evidence>
<dbReference type="SUPFAM" id="SSF54211">
    <property type="entry name" value="Ribosomal protein S5 domain 2-like"/>
    <property type="match status" value="1"/>
</dbReference>
<name>A0A921H787_9PAST</name>
<feature type="domain" description="Toprim" evidence="11">
    <location>
        <begin position="413"/>
        <end position="526"/>
    </location>
</feature>
<dbReference type="FunFam" id="3.40.50.670:FF:000003">
    <property type="entry name" value="DNA topoisomerase 4 subunit B"/>
    <property type="match status" value="1"/>
</dbReference>
<evidence type="ECO:0000256" key="5">
    <source>
        <dbReference type="ARBA" id="ARBA00022840"/>
    </source>
</evidence>
<dbReference type="EC" id="5.6.2.2" evidence="10"/>
<reference evidence="12" key="1">
    <citation type="journal article" date="2021" name="PeerJ">
        <title>Extensive microbial diversity within the chicken gut microbiome revealed by metagenomics and culture.</title>
        <authorList>
            <person name="Gilroy R."/>
            <person name="Ravi A."/>
            <person name="Getino M."/>
            <person name="Pursley I."/>
            <person name="Horton D.L."/>
            <person name="Alikhan N.F."/>
            <person name="Baker D."/>
            <person name="Gharbi K."/>
            <person name="Hall N."/>
            <person name="Watson M."/>
            <person name="Adriaenssens E.M."/>
            <person name="Foster-Nyarko E."/>
            <person name="Jarju S."/>
            <person name="Secka A."/>
            <person name="Antonio M."/>
            <person name="Oren A."/>
            <person name="Chaudhuri R.R."/>
            <person name="La Ragione R."/>
            <person name="Hildebrand F."/>
            <person name="Pallen M.J."/>
        </authorList>
    </citation>
    <scope>NUCLEOTIDE SEQUENCE</scope>
    <source>
        <strain evidence="12">ChiHjej11B10-15683</strain>
    </source>
</reference>
<dbReference type="GO" id="GO:0005694">
    <property type="term" value="C:chromosome"/>
    <property type="evidence" value="ECO:0007669"/>
    <property type="project" value="InterPro"/>
</dbReference>
<dbReference type="InterPro" id="IPR005737">
    <property type="entry name" value="TopoIV_B_Gneg"/>
</dbReference>
<protein>
    <recommendedName>
        <fullName evidence="10">DNA topoisomerase 4 subunit B</fullName>
        <ecNumber evidence="10">5.6.2.2</ecNumber>
    </recommendedName>
    <alternativeName>
        <fullName evidence="10">Topoisomerase IV subunit B</fullName>
    </alternativeName>
</protein>
<feature type="binding site" evidence="10">
    <location>
        <position position="335"/>
    </location>
    <ligand>
        <name>ATP</name>
        <dbReference type="ChEBI" id="CHEBI:30616"/>
    </ligand>
</feature>
<dbReference type="SUPFAM" id="SSF55874">
    <property type="entry name" value="ATPase domain of HSP90 chaperone/DNA topoisomerase II/histidine kinase"/>
    <property type="match status" value="1"/>
</dbReference>
<feature type="binding site" evidence="10">
    <location>
        <begin position="111"/>
        <end position="117"/>
    </location>
    <ligand>
        <name>ATP</name>
        <dbReference type="ChEBI" id="CHEBI:30616"/>
    </ligand>
</feature>
<evidence type="ECO:0000256" key="9">
    <source>
        <dbReference type="ARBA" id="ARBA00023235"/>
    </source>
</evidence>
<dbReference type="SUPFAM" id="SSF56719">
    <property type="entry name" value="Type II DNA topoisomerase"/>
    <property type="match status" value="1"/>
</dbReference>
<dbReference type="Pfam" id="PF00204">
    <property type="entry name" value="DNA_gyraseB"/>
    <property type="match status" value="1"/>
</dbReference>
<accession>A0A921H787</accession>
<dbReference type="GO" id="GO:0006265">
    <property type="term" value="P:DNA topological change"/>
    <property type="evidence" value="ECO:0007669"/>
    <property type="project" value="UniProtKB-UniRule"/>
</dbReference>
<keyword evidence="8 10" id="KW-0238">DNA-binding</keyword>
<dbReference type="InterPro" id="IPR018522">
    <property type="entry name" value="TopoIIA_CS"/>
</dbReference>
<feature type="site" description="Interaction with DNA" evidence="10">
    <location>
        <position position="621"/>
    </location>
</feature>
<evidence type="ECO:0000256" key="2">
    <source>
        <dbReference type="ARBA" id="ARBA00001946"/>
    </source>
</evidence>
<sequence length="636" mass="70975">MSENIYNANDITVLKDLEPVQLRPGMYTDTTRPNHLGQEVIDNSVDEALAGYATKIEVILYQDQSLEVIDNGRGMPVDIHPVEKISGIELILTKLHAGGKFSNKNYQFAGGLHGVGISVVNALSARVDVSVKRNGEIYHIAFADGKKIEELEVVGTCGRRTTGTAVRFWPNAKYFDSAKFSVSRLRHLLRAKAVLCPGLEIKFIDKVNQTEERWCYQDGLSDYLLEAVDGVATLPEQPFIGEFKSDTEAVNWALFWLPEGGNIIGESYVNLIPTPLGGTHVNGLRQGLLDAMREFCEFRNLLPRGVKLTADDIWERCAYILSLKMQDPQFAGQTKERLSSRQSAVFVSGVVKDSFSLWLNQNIQQAEQLAEMAIASAQRRLRSAKKVVRKKLVSGPALPGKLADCTQQDLSRTELFLVEGDSAGGSAKQARDREYQAILPLRGKILNTWEVAGDQVLGTQEIHDIAVALGIDPDTDDLSQLRYGKVCILADADSDGLHIATLLCALFLRHFPKLVEEGHVYVAMPPLYRIDLGKEVHYALDENEKEAILERLKSKKGKINVQRFKGLGEMNPLQLRETTMDPNTRRLVQLVYQPNQGSDDEADHTLEMLDMLLAKKRADDRKNWLQEKGDHAELNV</sequence>
<dbReference type="Gene3D" id="3.30.565.10">
    <property type="entry name" value="Histidine kinase-like ATPase, C-terminal domain"/>
    <property type="match status" value="1"/>
</dbReference>
<dbReference type="InterPro" id="IPR013506">
    <property type="entry name" value="Topo_IIA_bsu_dom2"/>
</dbReference>
<dbReference type="InterPro" id="IPR020568">
    <property type="entry name" value="Ribosomal_Su5_D2-typ_SF"/>
</dbReference>
<dbReference type="HAMAP" id="MF_00938">
    <property type="entry name" value="ParE_type1"/>
    <property type="match status" value="1"/>
</dbReference>
<dbReference type="InterPro" id="IPR003594">
    <property type="entry name" value="HATPase_dom"/>
</dbReference>
<comment type="cofactor">
    <cofactor evidence="2">
        <name>Mg(2+)</name>
        <dbReference type="ChEBI" id="CHEBI:18420"/>
    </cofactor>
</comment>
<reference evidence="12" key="2">
    <citation type="submission" date="2021-09" db="EMBL/GenBank/DDBJ databases">
        <authorList>
            <person name="Gilroy R."/>
        </authorList>
    </citation>
    <scope>NUCLEOTIDE SEQUENCE</scope>
    <source>
        <strain evidence="12">ChiHjej11B10-15683</strain>
    </source>
</reference>
<evidence type="ECO:0000256" key="6">
    <source>
        <dbReference type="ARBA" id="ARBA00022842"/>
    </source>
</evidence>
<feature type="binding site" evidence="10">
    <location>
        <position position="43"/>
    </location>
    <ligand>
        <name>ATP</name>
        <dbReference type="ChEBI" id="CHEBI:30616"/>
    </ligand>
</feature>
<feature type="binding site" evidence="10">
    <location>
        <position position="6"/>
    </location>
    <ligand>
        <name>ATP</name>
        <dbReference type="ChEBI" id="CHEBI:30616"/>
    </ligand>
</feature>
<dbReference type="SMART" id="SM00433">
    <property type="entry name" value="TOP2c"/>
    <property type="match status" value="1"/>
</dbReference>
<dbReference type="GO" id="GO:0007059">
    <property type="term" value="P:chromosome segregation"/>
    <property type="evidence" value="ECO:0007669"/>
    <property type="project" value="UniProtKB-UniRule"/>
</dbReference>
<dbReference type="PANTHER" id="PTHR45866:SF4">
    <property type="entry name" value="DNA TOPOISOMERASE 4 SUBUNIT B"/>
    <property type="match status" value="1"/>
</dbReference>
<dbReference type="PROSITE" id="PS50880">
    <property type="entry name" value="TOPRIM"/>
    <property type="match status" value="1"/>
</dbReference>
<evidence type="ECO:0000313" key="12">
    <source>
        <dbReference type="EMBL" id="HJF72584.1"/>
    </source>
</evidence>
<keyword evidence="9 10" id="KW-0413">Isomerase</keyword>
<dbReference type="RefSeq" id="WP_335794606.1">
    <property type="nucleotide sequence ID" value="NZ_JARTCE010000004.1"/>
</dbReference>
<dbReference type="GO" id="GO:0003918">
    <property type="term" value="F:DNA topoisomerase type II (double strand cut, ATP-hydrolyzing) activity"/>
    <property type="evidence" value="ECO:0007669"/>
    <property type="project" value="UniProtKB-UniRule"/>
</dbReference>
<evidence type="ECO:0000256" key="3">
    <source>
        <dbReference type="ARBA" id="ARBA00022723"/>
    </source>
</evidence>
<comment type="subunit">
    <text evidence="10">Heterotetramer composed of ParC and ParE.</text>
</comment>
<dbReference type="EMBL" id="DYVQ01000003">
    <property type="protein sequence ID" value="HJF72584.1"/>
    <property type="molecule type" value="Genomic_DNA"/>
</dbReference>
<dbReference type="CDD" id="cd00822">
    <property type="entry name" value="TopoII_Trans_DNA_gyrase"/>
    <property type="match status" value="1"/>
</dbReference>
<dbReference type="Proteomes" id="UP000749334">
    <property type="component" value="Unassembled WGS sequence"/>
</dbReference>
<comment type="caution">
    <text evidence="12">The sequence shown here is derived from an EMBL/GenBank/DDBJ whole genome shotgun (WGS) entry which is preliminary data.</text>
</comment>
<dbReference type="PROSITE" id="PS00177">
    <property type="entry name" value="TOPOISOMERASE_II"/>
    <property type="match status" value="1"/>
</dbReference>
<evidence type="ECO:0000256" key="8">
    <source>
        <dbReference type="ARBA" id="ARBA00023125"/>
    </source>
</evidence>
<dbReference type="NCBIfam" id="TIGR01055">
    <property type="entry name" value="parE_Gneg"/>
    <property type="match status" value="1"/>
</dbReference>
<dbReference type="AlphaFoldDB" id="A0A921H787"/>
<keyword evidence="4 10" id="KW-0547">Nucleotide-binding</keyword>
<dbReference type="FunFam" id="3.30.230.10:FF:000012">
    <property type="entry name" value="DNA topoisomerase 4 subunit B"/>
    <property type="match status" value="1"/>
</dbReference>
<dbReference type="GO" id="GO:0046872">
    <property type="term" value="F:metal ion binding"/>
    <property type="evidence" value="ECO:0007669"/>
    <property type="project" value="UniProtKB-KW"/>
</dbReference>
<dbReference type="Pfam" id="PF01751">
    <property type="entry name" value="Toprim"/>
    <property type="match status" value="1"/>
</dbReference>
<dbReference type="InterPro" id="IPR001241">
    <property type="entry name" value="Topo_IIA"/>
</dbReference>
<dbReference type="Gene3D" id="3.40.50.670">
    <property type="match status" value="1"/>
</dbReference>
<comment type="similarity">
    <text evidence="10">Belongs to the type II topoisomerase family. ParE type 1 subfamily.</text>
</comment>
<keyword evidence="6" id="KW-0460">Magnesium</keyword>
<organism evidence="12 13">
    <name type="scientific">Gallibacterium anatis</name>
    <dbReference type="NCBI Taxonomy" id="750"/>
    <lineage>
        <taxon>Bacteria</taxon>
        <taxon>Pseudomonadati</taxon>
        <taxon>Pseudomonadota</taxon>
        <taxon>Gammaproteobacteria</taxon>
        <taxon>Pasteurellales</taxon>
        <taxon>Pasteurellaceae</taxon>
        <taxon>Gallibacterium</taxon>
    </lineage>
</organism>
<gene>
    <name evidence="10 12" type="primary">parE</name>
    <name evidence="12" type="ORF">K8W15_00080</name>
</gene>
<proteinExistence type="inferred from homology"/>
<dbReference type="InterPro" id="IPR006171">
    <property type="entry name" value="TOPRIM_dom"/>
</dbReference>
<feature type="site" description="Interaction with DNA" evidence="10">
    <location>
        <position position="498"/>
    </location>
</feature>
<dbReference type="Pfam" id="PF00986">
    <property type="entry name" value="DNA_gyraseB_C"/>
    <property type="match status" value="1"/>
</dbReference>
<evidence type="ECO:0000313" key="13">
    <source>
        <dbReference type="Proteomes" id="UP000749334"/>
    </source>
</evidence>
<evidence type="ECO:0000256" key="7">
    <source>
        <dbReference type="ARBA" id="ARBA00023029"/>
    </source>
</evidence>
<feature type="binding site" evidence="10">
    <location>
        <position position="70"/>
    </location>
    <ligand>
        <name>ATP</name>
        <dbReference type="ChEBI" id="CHEBI:30616"/>
    </ligand>
</feature>
<dbReference type="PRINTS" id="PR01098">
    <property type="entry name" value="TOPISMRASE4B"/>
</dbReference>
<feature type="site" description="Interaction with DNA" evidence="10">
    <location>
        <position position="447"/>
    </location>
</feature>
<evidence type="ECO:0000256" key="10">
    <source>
        <dbReference type="HAMAP-Rule" id="MF_00938"/>
    </source>
</evidence>
<keyword evidence="3" id="KW-0479">Metal-binding</keyword>
<dbReference type="InterPro" id="IPR013760">
    <property type="entry name" value="Topo_IIA-like_dom_sf"/>
</dbReference>
<dbReference type="SMART" id="SM00387">
    <property type="entry name" value="HATPase_c"/>
    <property type="match status" value="1"/>
</dbReference>
<dbReference type="InterPro" id="IPR014721">
    <property type="entry name" value="Ribsml_uS5_D2-typ_fold_subgr"/>
</dbReference>
<comment type="function">
    <text evidence="10">Topoisomerase IV is essential for chromosome segregation. It relaxes supercoiled DNA. Performs the decatenation events required during the replication of a circular DNA molecule.</text>
</comment>
<dbReference type="Pfam" id="PF02518">
    <property type="entry name" value="HATPase_c"/>
    <property type="match status" value="1"/>
</dbReference>
<keyword evidence="5 10" id="KW-0067">ATP-binding</keyword>
<dbReference type="GO" id="GO:0003677">
    <property type="term" value="F:DNA binding"/>
    <property type="evidence" value="ECO:0007669"/>
    <property type="project" value="UniProtKB-UniRule"/>
</dbReference>
<dbReference type="InterPro" id="IPR036890">
    <property type="entry name" value="HATPase_C_sf"/>
</dbReference>
<dbReference type="PRINTS" id="PR00418">
    <property type="entry name" value="TPI2FAMILY"/>
</dbReference>